<accession>A0A0G2IA56</accession>
<dbReference type="SUPFAM" id="SSF50129">
    <property type="entry name" value="GroES-like"/>
    <property type="match status" value="1"/>
</dbReference>
<dbReference type="InterPro" id="IPR052711">
    <property type="entry name" value="Zinc_ADH-like"/>
</dbReference>
<dbReference type="SUPFAM" id="SSF51735">
    <property type="entry name" value="NAD(P)-binding Rossmann-fold domains"/>
    <property type="match status" value="1"/>
</dbReference>
<dbReference type="Gene3D" id="3.40.50.720">
    <property type="entry name" value="NAD(P)-binding Rossmann-like Domain"/>
    <property type="match status" value="1"/>
</dbReference>
<dbReference type="InterPro" id="IPR036291">
    <property type="entry name" value="NAD(P)-bd_dom_sf"/>
</dbReference>
<dbReference type="CDD" id="cd08276">
    <property type="entry name" value="MDR7"/>
    <property type="match status" value="1"/>
</dbReference>
<protein>
    <recommendedName>
        <fullName evidence="1">Enoyl reductase (ER) domain-containing protein</fullName>
    </recommendedName>
</protein>
<sequence>MEQSIPKTSKQWSLAGQNGFESLKFTEEPVPELDDNQVLVKIQGAALNARDLIIVHGVYPIPIRPNVVPGSDGAGTVLAIGKNVTRFKPGDKVSTMINQQHIAGPMTVQASQSGVGGVHHGTLRTVGAFDEQGLVAMPEGLSFTEAATLSCAGLTAWNALFGLPGKQIMPGQWVLTQGTGGVSLFAIQFAKVVGAKVIATTGLAEKVGVLEKLGVDHIINYRETANWGAAAKALTPGGLGVDIVVDVVGAATLKQSAASVKLDGLVNLIGFMAGPVPGEAEPMPGLLDVLMGGFTARAVWTGNRLHMDEMCRAIVANIDKLRPVLDSRVFTLEQTREAYEYLATQKHQGKVCIEIS</sequence>
<dbReference type="VEuPathDB" id="FungiDB:EMCG_07167"/>
<proteinExistence type="predicted"/>
<dbReference type="GO" id="GO:0016491">
    <property type="term" value="F:oxidoreductase activity"/>
    <property type="evidence" value="ECO:0007669"/>
    <property type="project" value="InterPro"/>
</dbReference>
<dbReference type="AlphaFoldDB" id="A0A0G2IA56"/>
<dbReference type="Pfam" id="PF00107">
    <property type="entry name" value="ADH_zinc_N"/>
    <property type="match status" value="1"/>
</dbReference>
<dbReference type="EMBL" id="LCZI01000327">
    <property type="protein sequence ID" value="KKZ67145.1"/>
    <property type="molecule type" value="Genomic_DNA"/>
</dbReference>
<reference evidence="3" key="1">
    <citation type="journal article" date="2015" name="PLoS Genet.">
        <title>The dynamic genome and transcriptome of the human fungal pathogen Blastomyces and close relative Emmonsia.</title>
        <authorList>
            <person name="Munoz J.F."/>
            <person name="Gauthier G.M."/>
            <person name="Desjardins C.A."/>
            <person name="Gallo J.E."/>
            <person name="Holder J."/>
            <person name="Sullivan T.D."/>
            <person name="Marty A.J."/>
            <person name="Carmen J.C."/>
            <person name="Chen Z."/>
            <person name="Ding L."/>
            <person name="Gujja S."/>
            <person name="Magrini V."/>
            <person name="Misas E."/>
            <person name="Mitreva M."/>
            <person name="Priest M."/>
            <person name="Saif S."/>
            <person name="Whiston E.A."/>
            <person name="Young S."/>
            <person name="Zeng Q."/>
            <person name="Goldman W.E."/>
            <person name="Mardis E.R."/>
            <person name="Taylor J.W."/>
            <person name="McEwen J.G."/>
            <person name="Clay O.K."/>
            <person name="Klein B.S."/>
            <person name="Cuomo C.A."/>
        </authorList>
    </citation>
    <scope>NUCLEOTIDE SEQUENCE [LARGE SCALE GENOMIC DNA]</scope>
    <source>
        <strain evidence="3">UAMH 3008</strain>
    </source>
</reference>
<dbReference type="OrthoDB" id="9930022at2759"/>
<dbReference type="PANTHER" id="PTHR45033:SF2">
    <property type="entry name" value="ZINC-TYPE ALCOHOL DEHYDROGENASE-LIKE PROTEIN C1773.06C"/>
    <property type="match status" value="1"/>
</dbReference>
<dbReference type="PANTHER" id="PTHR45033">
    <property type="match status" value="1"/>
</dbReference>
<gene>
    <name evidence="2" type="ORF">EMCG_07167</name>
</gene>
<feature type="domain" description="Enoyl reductase (ER)" evidence="1">
    <location>
        <begin position="19"/>
        <end position="353"/>
    </location>
</feature>
<name>A0A0G2IA56_9EURO</name>
<dbReference type="Pfam" id="PF08240">
    <property type="entry name" value="ADH_N"/>
    <property type="match status" value="1"/>
</dbReference>
<dbReference type="InterPro" id="IPR011032">
    <property type="entry name" value="GroES-like_sf"/>
</dbReference>
<dbReference type="Gene3D" id="3.90.180.10">
    <property type="entry name" value="Medium-chain alcohol dehydrogenases, catalytic domain"/>
    <property type="match status" value="1"/>
</dbReference>
<dbReference type="SMART" id="SM00829">
    <property type="entry name" value="PKS_ER"/>
    <property type="match status" value="1"/>
</dbReference>
<evidence type="ECO:0000259" key="1">
    <source>
        <dbReference type="SMART" id="SM00829"/>
    </source>
</evidence>
<organism evidence="2 3">
    <name type="scientific">[Emmonsia] crescens</name>
    <dbReference type="NCBI Taxonomy" id="73230"/>
    <lineage>
        <taxon>Eukaryota</taxon>
        <taxon>Fungi</taxon>
        <taxon>Dikarya</taxon>
        <taxon>Ascomycota</taxon>
        <taxon>Pezizomycotina</taxon>
        <taxon>Eurotiomycetes</taxon>
        <taxon>Eurotiomycetidae</taxon>
        <taxon>Onygenales</taxon>
        <taxon>Ajellomycetaceae</taxon>
        <taxon>Emergomyces</taxon>
    </lineage>
</organism>
<dbReference type="InterPro" id="IPR020843">
    <property type="entry name" value="ER"/>
</dbReference>
<dbReference type="InterPro" id="IPR013154">
    <property type="entry name" value="ADH-like_N"/>
</dbReference>
<comment type="caution">
    <text evidence="2">The sequence shown here is derived from an EMBL/GenBank/DDBJ whole genome shotgun (WGS) entry which is preliminary data.</text>
</comment>
<evidence type="ECO:0000313" key="3">
    <source>
        <dbReference type="Proteomes" id="UP000034164"/>
    </source>
</evidence>
<evidence type="ECO:0000313" key="2">
    <source>
        <dbReference type="EMBL" id="KKZ67145.1"/>
    </source>
</evidence>
<dbReference type="Proteomes" id="UP000034164">
    <property type="component" value="Unassembled WGS sequence"/>
</dbReference>
<dbReference type="InterPro" id="IPR013149">
    <property type="entry name" value="ADH-like_C"/>
</dbReference>